<dbReference type="KEGG" id="sclf:BB341_07645"/>
<name>B5GL87_STRCL</name>
<evidence type="ECO:0000313" key="2">
    <source>
        <dbReference type="Proteomes" id="UP000002357"/>
    </source>
</evidence>
<dbReference type="Proteomes" id="UP000002357">
    <property type="component" value="Chromosome"/>
</dbReference>
<dbReference type="GeneID" id="93729294"/>
<protein>
    <submittedName>
        <fullName evidence="1">Uncharacterized protein</fullName>
    </submittedName>
</protein>
<dbReference type="OrthoDB" id="4314727at2"/>
<sequence>MTTAHETAAAVPQQGSHHYVLTLDLPGQAMFTWDGTLTPGTRDTRYDVYVWLKRQIVAARPELADANVTFFALEPNSL</sequence>
<reference evidence="1 2" key="1">
    <citation type="journal article" date="2010" name="Genome Biol. Evol.">
        <title>The sequence of a 1.8-mb bacterial linear plasmid reveals a rich evolutionary reservoir of secondary metabolic pathways.</title>
        <authorList>
            <person name="Medema M.H."/>
            <person name="Trefzer A."/>
            <person name="Kovalchuk A."/>
            <person name="van den Berg M."/>
            <person name="Mueller U."/>
            <person name="Heijne W."/>
            <person name="Wu L."/>
            <person name="Alam M.T."/>
            <person name="Ronning C.M."/>
            <person name="Nierman W.C."/>
            <person name="Bovenberg R.A.L."/>
            <person name="Breitling R."/>
            <person name="Takano E."/>
        </authorList>
    </citation>
    <scope>NUCLEOTIDE SEQUENCE [LARGE SCALE GENOMIC DNA]</scope>
    <source>
        <strain evidence="2">ATCC 27064 / DSM 738 / JCM 4710 / NBRC 13307 / NCIMB 12785 / NRRL 3585 / VKM Ac-602</strain>
    </source>
</reference>
<evidence type="ECO:0000313" key="1">
    <source>
        <dbReference type="EMBL" id="EFG09308.1"/>
    </source>
</evidence>
<dbReference type="EMBL" id="CM000913">
    <property type="protein sequence ID" value="EFG09308.1"/>
    <property type="molecule type" value="Genomic_DNA"/>
</dbReference>
<dbReference type="AlphaFoldDB" id="B5GL87"/>
<gene>
    <name evidence="1" type="ORF">SCLAV_4234</name>
</gene>
<organism evidence="1 2">
    <name type="scientific">Streptomyces clavuligerus</name>
    <dbReference type="NCBI Taxonomy" id="1901"/>
    <lineage>
        <taxon>Bacteria</taxon>
        <taxon>Bacillati</taxon>
        <taxon>Actinomycetota</taxon>
        <taxon>Actinomycetes</taxon>
        <taxon>Kitasatosporales</taxon>
        <taxon>Streptomycetaceae</taxon>
        <taxon>Streptomyces</taxon>
    </lineage>
</organism>
<accession>B5GL87</accession>
<proteinExistence type="predicted"/>
<keyword evidence="2" id="KW-1185">Reference proteome</keyword>
<dbReference type="RefSeq" id="WP_003952468.1">
    <property type="nucleotide sequence ID" value="NZ_CM000913.1"/>
</dbReference>